<accession>A0A5J6MM86</accession>
<evidence type="ECO:0000313" key="1">
    <source>
        <dbReference type="EMBL" id="QEX18483.1"/>
    </source>
</evidence>
<dbReference type="EMBL" id="CP042906">
    <property type="protein sequence ID" value="QEX18483.1"/>
    <property type="molecule type" value="Genomic_DNA"/>
</dbReference>
<dbReference type="KEGG" id="htq:FRZ44_37900"/>
<dbReference type="Proteomes" id="UP000326202">
    <property type="component" value="Chromosome"/>
</dbReference>
<protein>
    <submittedName>
        <fullName evidence="1">Phage minor tail protein L</fullName>
    </submittedName>
</protein>
<dbReference type="GO" id="GO:0030430">
    <property type="term" value="C:host cell cytoplasm"/>
    <property type="evidence" value="ECO:0007669"/>
    <property type="project" value="InterPro"/>
</dbReference>
<dbReference type="GO" id="GO:0046718">
    <property type="term" value="P:symbiont entry into host cell"/>
    <property type="evidence" value="ECO:0007669"/>
    <property type="project" value="InterPro"/>
</dbReference>
<sequence length="235" mass="26156">MMTETLEQAVQSPSVGDRVHLFTLDAVAQGAPEIYRFSPTSDRGQPILFNGLDYTPMDIMAEGFEWNGRGALPTPKITVQNVTRAMSALVQQAGDLRGATLTRIRTFRQFLDNGDSPSPDAFFGPDIFTVERKSSLNKFFVEFELSAKLDQEGKILPARQILRNRCRFRYRRFVDGDWDYTGATCPYAGTLYFDKAGNPVSIESDSCGKKLADCALRFGSEPLPFSGFPGVARVR</sequence>
<evidence type="ECO:0000313" key="2">
    <source>
        <dbReference type="Proteomes" id="UP000326202"/>
    </source>
</evidence>
<reference evidence="1 2" key="1">
    <citation type="submission" date="2019-08" db="EMBL/GenBank/DDBJ databases">
        <title>Hyperibacter terrae gen. nov., sp. nov. and Hyperibacter viscosus sp. nov., two new members in the family Rhodospirillaceae isolated from the rhizosphere of Hypericum perforatum.</title>
        <authorList>
            <person name="Noviana Z."/>
        </authorList>
    </citation>
    <scope>NUCLEOTIDE SEQUENCE [LARGE SCALE GENOMIC DNA]</scope>
    <source>
        <strain evidence="1 2">R5913</strain>
    </source>
</reference>
<dbReference type="OrthoDB" id="5673400at2"/>
<dbReference type="InterPro" id="IPR006487">
    <property type="entry name" value="Phage_lambda_L"/>
</dbReference>
<dbReference type="NCBIfam" id="TIGR01600">
    <property type="entry name" value="phage_tail_L"/>
    <property type="match status" value="1"/>
</dbReference>
<keyword evidence="2" id="KW-1185">Reference proteome</keyword>
<proteinExistence type="predicted"/>
<gene>
    <name evidence="1" type="ORF">FRZ44_37900</name>
</gene>
<dbReference type="Pfam" id="PF05100">
    <property type="entry name" value="Phage_tail_L"/>
    <property type="match status" value="1"/>
</dbReference>
<dbReference type="AlphaFoldDB" id="A0A5J6MM86"/>
<name>A0A5J6MM86_9PROT</name>
<dbReference type="GO" id="GO:0051536">
    <property type="term" value="F:iron-sulfur cluster binding"/>
    <property type="evidence" value="ECO:0007669"/>
    <property type="project" value="InterPro"/>
</dbReference>
<organism evidence="1 2">
    <name type="scientific">Hypericibacter terrae</name>
    <dbReference type="NCBI Taxonomy" id="2602015"/>
    <lineage>
        <taxon>Bacteria</taxon>
        <taxon>Pseudomonadati</taxon>
        <taxon>Pseudomonadota</taxon>
        <taxon>Alphaproteobacteria</taxon>
        <taxon>Rhodospirillales</taxon>
        <taxon>Dongiaceae</taxon>
        <taxon>Hypericibacter</taxon>
    </lineage>
</organism>